<dbReference type="GeneID" id="81458450"/>
<feature type="domain" description="Glucose-methanol-choline oxidoreductase C-terminal" evidence="9">
    <location>
        <begin position="79"/>
        <end position="210"/>
    </location>
</feature>
<comment type="subcellular location">
    <subcellularLocation>
        <location evidence="2">Secreted</location>
        <location evidence="2">Cell wall</location>
    </subcellularLocation>
</comment>
<dbReference type="GO" id="GO:0050660">
    <property type="term" value="F:flavin adenine dinucleotide binding"/>
    <property type="evidence" value="ECO:0007669"/>
    <property type="project" value="InterPro"/>
</dbReference>
<dbReference type="Proteomes" id="UP001147752">
    <property type="component" value="Unassembled WGS sequence"/>
</dbReference>
<gene>
    <name evidence="10" type="ORF">N7517_001537</name>
</gene>
<sequence>MSRYRIDLEGISLGFKGLTFASLGEEEQNMLFAGRFESVGSSKQVMKPLLRNPDEASAVIFMAVTPESMVILGAISSVPFSRGSSHITSADPSEMPTIDTRCFSDNLDIEILARHVQSLHRLTAAPAVQPFVQSSVGPKDPETIRKQLREAAAVTCDHGCGIAAMLPREPGSGVDQDLKVYGTENLQVVDANIFPLITNANPIATVYAVAEWAADIIRGICRSEIESTVFNPGSGRHLFFSTQTYESKGDVKEGEGEKDRKGLLGKR</sequence>
<keyword evidence="5" id="KW-0285">Flavoprotein</keyword>
<evidence type="ECO:0000256" key="1">
    <source>
        <dbReference type="ARBA" id="ARBA00001974"/>
    </source>
</evidence>
<proteinExistence type="inferred from homology"/>
<dbReference type="GO" id="GO:0016614">
    <property type="term" value="F:oxidoreductase activity, acting on CH-OH group of donors"/>
    <property type="evidence" value="ECO:0007669"/>
    <property type="project" value="InterPro"/>
</dbReference>
<protein>
    <recommendedName>
        <fullName evidence="9">Glucose-methanol-choline oxidoreductase C-terminal domain-containing protein</fullName>
    </recommendedName>
</protein>
<evidence type="ECO:0000256" key="2">
    <source>
        <dbReference type="ARBA" id="ARBA00004191"/>
    </source>
</evidence>
<dbReference type="EMBL" id="JAPZBT010000001">
    <property type="protein sequence ID" value="KAJ5383626.1"/>
    <property type="molecule type" value="Genomic_DNA"/>
</dbReference>
<dbReference type="Gene3D" id="3.30.560.10">
    <property type="entry name" value="Glucose Oxidase, domain 3"/>
    <property type="match status" value="1"/>
</dbReference>
<dbReference type="SUPFAM" id="SSF54373">
    <property type="entry name" value="FAD-linked reductases, C-terminal domain"/>
    <property type="match status" value="1"/>
</dbReference>
<feature type="compositionally biased region" description="Basic and acidic residues" evidence="8">
    <location>
        <begin position="247"/>
        <end position="267"/>
    </location>
</feature>
<evidence type="ECO:0000256" key="4">
    <source>
        <dbReference type="ARBA" id="ARBA00022512"/>
    </source>
</evidence>
<evidence type="ECO:0000256" key="6">
    <source>
        <dbReference type="ARBA" id="ARBA00022827"/>
    </source>
</evidence>
<evidence type="ECO:0000313" key="10">
    <source>
        <dbReference type="EMBL" id="KAJ5383626.1"/>
    </source>
</evidence>
<dbReference type="Pfam" id="PF05199">
    <property type="entry name" value="GMC_oxred_C"/>
    <property type="match status" value="1"/>
</dbReference>
<evidence type="ECO:0000256" key="8">
    <source>
        <dbReference type="SAM" id="MobiDB-lite"/>
    </source>
</evidence>
<evidence type="ECO:0000256" key="5">
    <source>
        <dbReference type="ARBA" id="ARBA00022630"/>
    </source>
</evidence>
<dbReference type="PANTHER" id="PTHR11552:SF201">
    <property type="entry name" value="GLUCOSE-METHANOL-CHOLINE OXIDOREDUCTASE N-TERMINAL DOMAIN-CONTAINING PROTEIN"/>
    <property type="match status" value="1"/>
</dbReference>
<keyword evidence="7" id="KW-0560">Oxidoreductase</keyword>
<keyword evidence="4" id="KW-0964">Secreted</keyword>
<accession>A0A9W9SS09</accession>
<dbReference type="InterPro" id="IPR012132">
    <property type="entry name" value="GMC_OxRdtase"/>
</dbReference>
<evidence type="ECO:0000256" key="3">
    <source>
        <dbReference type="ARBA" id="ARBA00010790"/>
    </source>
</evidence>
<keyword evidence="4" id="KW-0134">Cell wall</keyword>
<comment type="caution">
    <text evidence="10">The sequence shown here is derived from an EMBL/GenBank/DDBJ whole genome shotgun (WGS) entry which is preliminary data.</text>
</comment>
<dbReference type="RefSeq" id="XP_056583402.1">
    <property type="nucleotide sequence ID" value="XM_056719267.1"/>
</dbReference>
<evidence type="ECO:0000313" key="11">
    <source>
        <dbReference type="Proteomes" id="UP001147752"/>
    </source>
</evidence>
<dbReference type="SUPFAM" id="SSF51905">
    <property type="entry name" value="FAD/NAD(P)-binding domain"/>
    <property type="match status" value="1"/>
</dbReference>
<evidence type="ECO:0000256" key="7">
    <source>
        <dbReference type="ARBA" id="ARBA00023002"/>
    </source>
</evidence>
<evidence type="ECO:0000259" key="9">
    <source>
        <dbReference type="Pfam" id="PF05199"/>
    </source>
</evidence>
<dbReference type="InterPro" id="IPR007867">
    <property type="entry name" value="GMC_OxRtase_C"/>
</dbReference>
<reference evidence="10" key="2">
    <citation type="journal article" date="2023" name="IMA Fungus">
        <title>Comparative genomic study of the Penicillium genus elucidates a diverse pangenome and 15 lateral gene transfer events.</title>
        <authorList>
            <person name="Petersen C."/>
            <person name="Sorensen T."/>
            <person name="Nielsen M.R."/>
            <person name="Sondergaard T.E."/>
            <person name="Sorensen J.L."/>
            <person name="Fitzpatrick D.A."/>
            <person name="Frisvad J.C."/>
            <person name="Nielsen K.L."/>
        </authorList>
    </citation>
    <scope>NUCLEOTIDE SEQUENCE</scope>
    <source>
        <strain evidence="10">IBT 3081</strain>
    </source>
</reference>
<reference evidence="10" key="1">
    <citation type="submission" date="2022-12" db="EMBL/GenBank/DDBJ databases">
        <authorList>
            <person name="Petersen C."/>
        </authorList>
    </citation>
    <scope>NUCLEOTIDE SEQUENCE</scope>
    <source>
        <strain evidence="10">IBT 3081</strain>
    </source>
</reference>
<feature type="region of interest" description="Disordered" evidence="8">
    <location>
        <begin position="246"/>
        <end position="267"/>
    </location>
</feature>
<dbReference type="PANTHER" id="PTHR11552">
    <property type="entry name" value="GLUCOSE-METHANOL-CHOLINE GMC OXIDOREDUCTASE"/>
    <property type="match status" value="1"/>
</dbReference>
<organism evidence="10 11">
    <name type="scientific">Penicillium concentricum</name>
    <dbReference type="NCBI Taxonomy" id="293559"/>
    <lineage>
        <taxon>Eukaryota</taxon>
        <taxon>Fungi</taxon>
        <taxon>Dikarya</taxon>
        <taxon>Ascomycota</taxon>
        <taxon>Pezizomycotina</taxon>
        <taxon>Eurotiomycetes</taxon>
        <taxon>Eurotiomycetidae</taxon>
        <taxon>Eurotiales</taxon>
        <taxon>Aspergillaceae</taxon>
        <taxon>Penicillium</taxon>
    </lineage>
</organism>
<name>A0A9W9SS09_9EURO</name>
<keyword evidence="6" id="KW-0274">FAD</keyword>
<dbReference type="Gene3D" id="3.50.50.60">
    <property type="entry name" value="FAD/NAD(P)-binding domain"/>
    <property type="match status" value="1"/>
</dbReference>
<comment type="similarity">
    <text evidence="3">Belongs to the GMC oxidoreductase family.</text>
</comment>
<keyword evidence="11" id="KW-1185">Reference proteome</keyword>
<dbReference type="OrthoDB" id="4367421at2759"/>
<comment type="cofactor">
    <cofactor evidence="1">
        <name>FAD</name>
        <dbReference type="ChEBI" id="CHEBI:57692"/>
    </cofactor>
</comment>
<dbReference type="AlphaFoldDB" id="A0A9W9SS09"/>
<dbReference type="InterPro" id="IPR036188">
    <property type="entry name" value="FAD/NAD-bd_sf"/>
</dbReference>